<reference evidence="1 2" key="1">
    <citation type="submission" date="2016-10" db="EMBL/GenBank/DDBJ databases">
        <authorList>
            <person name="de Groot N.N."/>
        </authorList>
    </citation>
    <scope>NUCLEOTIDE SEQUENCE [LARGE SCALE GENOMIC DNA]</scope>
    <source>
        <strain evidence="1 2">DSM 22187</strain>
    </source>
</reference>
<evidence type="ECO:0000313" key="2">
    <source>
        <dbReference type="Proteomes" id="UP000198888"/>
    </source>
</evidence>
<evidence type="ECO:0000313" key="1">
    <source>
        <dbReference type="EMBL" id="SEJ29977.1"/>
    </source>
</evidence>
<accession>A0A2H4PXP8</accession>
<dbReference type="Proteomes" id="UP000198888">
    <property type="component" value="Unassembled WGS sequence"/>
</dbReference>
<gene>
    <name evidence="1" type="ORF">SAMN05444271_14216</name>
</gene>
<proteinExistence type="predicted"/>
<sequence>MGVRDALWEIECAIGDAFDQPNRESDRQTAQSRRSIYEQALIDVNQQAGSEAMHALSSWIEREIRTSRRLPASHEVRQIGTEICRRTTPNVSLDL</sequence>
<dbReference type="STRING" id="1073996.SAMN05444271_14216"/>
<protein>
    <submittedName>
        <fullName evidence="1">Uncharacterized protein</fullName>
    </submittedName>
</protein>
<dbReference type="GeneID" id="35000891"/>
<name>A0A1H6XT92_9EURY</name>
<dbReference type="OrthoDB" id="197849at2157"/>
<keyword evidence="2" id="KW-1185">Reference proteome</keyword>
<dbReference type="AlphaFoldDB" id="A0A1H6XT92"/>
<dbReference type="RefSeq" id="WP_089673736.1">
    <property type="nucleotide sequence ID" value="NZ_CP024845.1"/>
</dbReference>
<organism evidence="1 2">
    <name type="scientific">Halohasta litchfieldiae</name>
    <dbReference type="NCBI Taxonomy" id="1073996"/>
    <lineage>
        <taxon>Archaea</taxon>
        <taxon>Methanobacteriati</taxon>
        <taxon>Methanobacteriota</taxon>
        <taxon>Stenosarchaea group</taxon>
        <taxon>Halobacteria</taxon>
        <taxon>Halobacteriales</taxon>
        <taxon>Haloferacaceae</taxon>
        <taxon>Halohasta</taxon>
    </lineage>
</organism>
<accession>A0A1H6XT92</accession>
<dbReference type="EMBL" id="FNYR01000042">
    <property type="protein sequence ID" value="SEJ29977.1"/>
    <property type="molecule type" value="Genomic_DNA"/>
</dbReference>
<dbReference type="KEGG" id="hae:halTADL_0056"/>